<evidence type="ECO:0000259" key="2">
    <source>
        <dbReference type="Pfam" id="PF11887"/>
    </source>
</evidence>
<dbReference type="NCBIfam" id="TIGR00996">
    <property type="entry name" value="Mtu_fam_mce"/>
    <property type="match status" value="1"/>
</dbReference>
<gene>
    <name evidence="3" type="ORF">GII30_18550</name>
</gene>
<dbReference type="PANTHER" id="PTHR33371:SF17">
    <property type="entry name" value="MCE-FAMILY PROTEIN MCE1B"/>
    <property type="match status" value="1"/>
</dbReference>
<reference evidence="3" key="1">
    <citation type="journal article" date="2021" name="Nat. Microbiol.">
        <title>Cocultivation of an ultrasmall environmental parasitic bacterium with lytic ability against bacteria associated with wastewater foams.</title>
        <authorList>
            <person name="Batinovic S."/>
            <person name="Rose J.J.A."/>
            <person name="Ratcliffe J."/>
            <person name="Seviour R.J."/>
            <person name="Petrovski S."/>
        </authorList>
    </citation>
    <scope>NUCLEOTIDE SEQUENCE</scope>
    <source>
        <strain evidence="3">CON44</strain>
    </source>
</reference>
<dbReference type="PANTHER" id="PTHR33371">
    <property type="entry name" value="INTERMEMBRANE PHOSPHOLIPID TRANSPORT SYSTEM BINDING PROTEIN MLAD-RELATED"/>
    <property type="match status" value="1"/>
</dbReference>
<dbReference type="InterPro" id="IPR003399">
    <property type="entry name" value="Mce/MlaD"/>
</dbReference>
<protein>
    <submittedName>
        <fullName evidence="3">MCE family protein</fullName>
    </submittedName>
</protein>
<accession>A0A857KQS7</accession>
<dbReference type="GO" id="GO:0051701">
    <property type="term" value="P:biological process involved in interaction with host"/>
    <property type="evidence" value="ECO:0007669"/>
    <property type="project" value="TreeGrafter"/>
</dbReference>
<organism evidence="3">
    <name type="scientific">Gordonia amarae</name>
    <dbReference type="NCBI Taxonomy" id="36821"/>
    <lineage>
        <taxon>Bacteria</taxon>
        <taxon>Bacillati</taxon>
        <taxon>Actinomycetota</taxon>
        <taxon>Actinomycetes</taxon>
        <taxon>Mycobacteriales</taxon>
        <taxon>Gordoniaceae</taxon>
        <taxon>Gordonia</taxon>
    </lineage>
</organism>
<evidence type="ECO:0000313" key="3">
    <source>
        <dbReference type="EMBL" id="QHN40893.1"/>
    </source>
</evidence>
<dbReference type="GO" id="GO:0005576">
    <property type="term" value="C:extracellular region"/>
    <property type="evidence" value="ECO:0007669"/>
    <property type="project" value="TreeGrafter"/>
</dbReference>
<dbReference type="InterPro" id="IPR024516">
    <property type="entry name" value="Mce_C"/>
</dbReference>
<feature type="domain" description="Mammalian cell entry C-terminal" evidence="2">
    <location>
        <begin position="125"/>
        <end position="322"/>
    </location>
</feature>
<sequence length="347" mass="37353">MKSQSRRRRFDATTVKFTAFVTVMLVLGAFLFLVFSDKRSGDVTRYRAVFADASGLVSGDTVRIAGVRVGTVRDVTLDDNNQVHVSFDVDKALPVPADSGAAVRYLNLVGDRYLEITEGKGPSLMRSGAQIPMERTTPALDLDVLLGGLKPVIAGLEPKQVNALSGAVLDVFQGQTTTVSTLFQGSSSLLNTLGDNIGVIEQVIEQLKTVMVTLNKDGKRFGETIDRLDGLIGKLAAQRDPIGNAIASLDNGTATVANLLTQARPTLAANVDQLSRLAPNLNKSKDTLDKSLGRAPENFRKLVRTGTYGNFIQYYVCAVTVRVSDPTGKVLTLPWIEQTHGRCADNA</sequence>
<dbReference type="RefSeq" id="WP_005182676.1">
    <property type="nucleotide sequence ID" value="NZ_CP045804.1"/>
</dbReference>
<proteinExistence type="predicted"/>
<feature type="domain" description="Mce/MlaD" evidence="1">
    <location>
        <begin position="44"/>
        <end position="119"/>
    </location>
</feature>
<evidence type="ECO:0000259" key="1">
    <source>
        <dbReference type="Pfam" id="PF02470"/>
    </source>
</evidence>
<name>A0A857KQS7_9ACTN</name>
<dbReference type="InterPro" id="IPR005693">
    <property type="entry name" value="Mce"/>
</dbReference>
<dbReference type="Pfam" id="PF02470">
    <property type="entry name" value="MlaD"/>
    <property type="match status" value="1"/>
</dbReference>
<dbReference type="InterPro" id="IPR052336">
    <property type="entry name" value="MlaD_Phospholipid_Transporter"/>
</dbReference>
<dbReference type="EMBL" id="CP045810">
    <property type="protein sequence ID" value="QHN40893.1"/>
    <property type="molecule type" value="Genomic_DNA"/>
</dbReference>
<dbReference type="Pfam" id="PF11887">
    <property type="entry name" value="Mce4_CUP1"/>
    <property type="match status" value="1"/>
</dbReference>
<dbReference type="AlphaFoldDB" id="A0A857KQS7"/>